<sequence length="234" mass="25370">MTDSDLWKRLSEFAFDAPGAKEPFSERLRQKQGWSPARCRAAIEEYRKFLYLAGVSGESVVPSKAVDAVWHFHLTYTRSYWEELCGRVLEKPLHHNPGSGQQGERETFRARYLQTLFAYEAEFSEAAPIRFWPVPRKRSGEGGAGKELRFRFPKRVGLLAGLMTMLALIVFSVARPVSGNGVALADVAGVVIVGIVVVGFLFFIVKSKGGGGKGGWGGCGSDCGGDCGGGCGGD</sequence>
<name>A0A927IF50_9BACT</name>
<feature type="transmembrane region" description="Helical" evidence="1">
    <location>
        <begin position="183"/>
        <end position="205"/>
    </location>
</feature>
<keyword evidence="1" id="KW-0812">Transmembrane</keyword>
<keyword evidence="1" id="KW-1133">Transmembrane helix</keyword>
<dbReference type="EMBL" id="JACYFG010000013">
    <property type="protein sequence ID" value="MBD5779742.1"/>
    <property type="molecule type" value="Genomic_DNA"/>
</dbReference>
<proteinExistence type="predicted"/>
<evidence type="ECO:0008006" key="4">
    <source>
        <dbReference type="Google" id="ProtNLM"/>
    </source>
</evidence>
<reference evidence="2" key="1">
    <citation type="submission" date="2020-09" db="EMBL/GenBank/DDBJ databases">
        <title>Pelagicoccus enzymogenes sp. nov. with an EPS production, isolated from marine sediment.</title>
        <authorList>
            <person name="Feng X."/>
        </authorList>
    </citation>
    <scope>NUCLEOTIDE SEQUENCE</scope>
    <source>
        <strain evidence="2">NFK12</strain>
    </source>
</reference>
<dbReference type="AlphaFoldDB" id="A0A927IF50"/>
<evidence type="ECO:0000313" key="2">
    <source>
        <dbReference type="EMBL" id="MBD5779742.1"/>
    </source>
</evidence>
<accession>A0A927IF50</accession>
<dbReference type="Proteomes" id="UP000622317">
    <property type="component" value="Unassembled WGS sequence"/>
</dbReference>
<evidence type="ECO:0000313" key="3">
    <source>
        <dbReference type="Proteomes" id="UP000622317"/>
    </source>
</evidence>
<gene>
    <name evidence="2" type="ORF">IEN85_09585</name>
</gene>
<evidence type="ECO:0000256" key="1">
    <source>
        <dbReference type="SAM" id="Phobius"/>
    </source>
</evidence>
<keyword evidence="3" id="KW-1185">Reference proteome</keyword>
<protein>
    <recommendedName>
        <fullName evidence="4">TIGR04222 domain-containing membrane protein</fullName>
    </recommendedName>
</protein>
<dbReference type="RefSeq" id="WP_191616871.1">
    <property type="nucleotide sequence ID" value="NZ_JACYFG010000013.1"/>
</dbReference>
<feature type="transmembrane region" description="Helical" evidence="1">
    <location>
        <begin position="156"/>
        <end position="177"/>
    </location>
</feature>
<comment type="caution">
    <text evidence="2">The sequence shown here is derived from an EMBL/GenBank/DDBJ whole genome shotgun (WGS) entry which is preliminary data.</text>
</comment>
<keyword evidence="1" id="KW-0472">Membrane</keyword>
<organism evidence="2 3">
    <name type="scientific">Pelagicoccus enzymogenes</name>
    <dbReference type="NCBI Taxonomy" id="2773457"/>
    <lineage>
        <taxon>Bacteria</taxon>
        <taxon>Pseudomonadati</taxon>
        <taxon>Verrucomicrobiota</taxon>
        <taxon>Opitutia</taxon>
        <taxon>Puniceicoccales</taxon>
        <taxon>Pelagicoccaceae</taxon>
        <taxon>Pelagicoccus</taxon>
    </lineage>
</organism>